<accession>A0A841KGI7</accession>
<dbReference type="AlphaFoldDB" id="A0A841KGI7"/>
<gene>
    <name evidence="2" type="ORF">HNQ86_001445</name>
</gene>
<dbReference type="Proteomes" id="UP000560000">
    <property type="component" value="Unassembled WGS sequence"/>
</dbReference>
<comment type="caution">
    <text evidence="2">The sequence shown here is derived from an EMBL/GenBank/DDBJ whole genome shotgun (WGS) entry which is preliminary data.</text>
</comment>
<evidence type="ECO:0000313" key="2">
    <source>
        <dbReference type="EMBL" id="MBB6184100.1"/>
    </source>
</evidence>
<evidence type="ECO:0000256" key="1">
    <source>
        <dbReference type="PROSITE-ProRule" id="PRU00510"/>
    </source>
</evidence>
<proteinExistence type="predicted"/>
<dbReference type="PROSITE" id="PS51128">
    <property type="entry name" value="ZF_DKSA_2"/>
    <property type="match status" value="1"/>
</dbReference>
<sequence>MDAMQQQMALAEQRRRQQSLKRIQTALRRIADGSYGARIACGEPVTEARGTWTPRSHAV</sequence>
<name>A0A841KGI7_9GAMM</name>
<reference evidence="2 3" key="1">
    <citation type="submission" date="2020-08" db="EMBL/GenBank/DDBJ databases">
        <title>Genomic Encyclopedia of Type Strains, Phase IV (KMG-IV): sequencing the most valuable type-strain genomes for metagenomic binning, comparative biology and taxonomic classification.</title>
        <authorList>
            <person name="Goeker M."/>
        </authorList>
    </citation>
    <scope>NUCLEOTIDE SEQUENCE [LARGE SCALE GENOMIC DNA]</scope>
    <source>
        <strain evidence="2 3">DSM 107085</strain>
    </source>
</reference>
<dbReference type="EMBL" id="JACHET010000001">
    <property type="protein sequence ID" value="MBB6184100.1"/>
    <property type="molecule type" value="Genomic_DNA"/>
</dbReference>
<evidence type="ECO:0000313" key="3">
    <source>
        <dbReference type="Proteomes" id="UP000560000"/>
    </source>
</evidence>
<protein>
    <submittedName>
        <fullName evidence="2">RNA polymerase-binding transcription factor DksA</fullName>
    </submittedName>
</protein>
<comment type="caution">
    <text evidence="1">Lacks conserved residue(s) required for the propagation of feature annotation.</text>
</comment>
<organism evidence="2 3">
    <name type="scientific">Oleiagrimonas soli</name>
    <dbReference type="NCBI Taxonomy" id="1543381"/>
    <lineage>
        <taxon>Bacteria</taxon>
        <taxon>Pseudomonadati</taxon>
        <taxon>Pseudomonadota</taxon>
        <taxon>Gammaproteobacteria</taxon>
        <taxon>Lysobacterales</taxon>
        <taxon>Rhodanobacteraceae</taxon>
        <taxon>Oleiagrimonas</taxon>
    </lineage>
</organism>
<dbReference type="RefSeq" id="WP_200877532.1">
    <property type="nucleotide sequence ID" value="NZ_JACHET010000001.1"/>
</dbReference>
<dbReference type="Gene3D" id="1.20.120.910">
    <property type="entry name" value="DksA, coiled-coil domain"/>
    <property type="match status" value="1"/>
</dbReference>